<evidence type="ECO:0000313" key="3">
    <source>
        <dbReference type="EMBL" id="KAA6367726.1"/>
    </source>
</evidence>
<proteinExistence type="predicted"/>
<dbReference type="PROSITE" id="PS50011">
    <property type="entry name" value="PROTEIN_KINASE_DOM"/>
    <property type="match status" value="1"/>
</dbReference>
<dbReference type="InterPro" id="IPR000719">
    <property type="entry name" value="Prot_kinase_dom"/>
</dbReference>
<feature type="region of interest" description="Disordered" evidence="1">
    <location>
        <begin position="216"/>
        <end position="239"/>
    </location>
</feature>
<dbReference type="GO" id="GO:0004672">
    <property type="term" value="F:protein kinase activity"/>
    <property type="evidence" value="ECO:0007669"/>
    <property type="project" value="InterPro"/>
</dbReference>
<dbReference type="PANTHER" id="PTHR44167">
    <property type="entry name" value="OVARIAN-SPECIFIC SERINE/THREONINE-PROTEIN KINASE LOK-RELATED"/>
    <property type="match status" value="1"/>
</dbReference>
<dbReference type="InterPro" id="IPR011009">
    <property type="entry name" value="Kinase-like_dom_sf"/>
</dbReference>
<keyword evidence="3" id="KW-0808">Transferase</keyword>
<evidence type="ECO:0000256" key="1">
    <source>
        <dbReference type="SAM" id="MobiDB-lite"/>
    </source>
</evidence>
<gene>
    <name evidence="3" type="ORF">EZS28_036747</name>
</gene>
<organism evidence="3 4">
    <name type="scientific">Streblomastix strix</name>
    <dbReference type="NCBI Taxonomy" id="222440"/>
    <lineage>
        <taxon>Eukaryota</taxon>
        <taxon>Metamonada</taxon>
        <taxon>Preaxostyla</taxon>
        <taxon>Oxymonadida</taxon>
        <taxon>Streblomastigidae</taxon>
        <taxon>Streblomastix</taxon>
    </lineage>
</organism>
<dbReference type="SMART" id="SM00220">
    <property type="entry name" value="S_TKc"/>
    <property type="match status" value="1"/>
</dbReference>
<protein>
    <submittedName>
        <fullName evidence="3">Putative CAMK/CAMK1 protein kinase</fullName>
    </submittedName>
</protein>
<dbReference type="PROSITE" id="PS00108">
    <property type="entry name" value="PROTEIN_KINASE_ST"/>
    <property type="match status" value="1"/>
</dbReference>
<evidence type="ECO:0000313" key="4">
    <source>
        <dbReference type="Proteomes" id="UP000324800"/>
    </source>
</evidence>
<evidence type="ECO:0000259" key="2">
    <source>
        <dbReference type="PROSITE" id="PS50011"/>
    </source>
</evidence>
<dbReference type="AlphaFoldDB" id="A0A5J4UA06"/>
<dbReference type="GO" id="GO:0005524">
    <property type="term" value="F:ATP binding"/>
    <property type="evidence" value="ECO:0007669"/>
    <property type="project" value="InterPro"/>
</dbReference>
<dbReference type="OrthoDB" id="6513151at2759"/>
<keyword evidence="3" id="KW-0418">Kinase</keyword>
<reference evidence="3 4" key="1">
    <citation type="submission" date="2019-03" db="EMBL/GenBank/DDBJ databases">
        <title>Single cell metagenomics reveals metabolic interactions within the superorganism composed of flagellate Streblomastix strix and complex community of Bacteroidetes bacteria on its surface.</title>
        <authorList>
            <person name="Treitli S.C."/>
            <person name="Kolisko M."/>
            <person name="Husnik F."/>
            <person name="Keeling P."/>
            <person name="Hampl V."/>
        </authorList>
    </citation>
    <scope>NUCLEOTIDE SEQUENCE [LARGE SCALE GENOMIC DNA]</scope>
    <source>
        <strain evidence="3">ST1C</strain>
    </source>
</reference>
<dbReference type="PANTHER" id="PTHR44167:SF24">
    <property type="entry name" value="SERINE_THREONINE-PROTEIN KINASE CHK2"/>
    <property type="match status" value="1"/>
</dbReference>
<accession>A0A5J4UA06</accession>
<name>A0A5J4UA06_9EUKA</name>
<dbReference type="Pfam" id="PF00069">
    <property type="entry name" value="Pkinase"/>
    <property type="match status" value="1"/>
</dbReference>
<comment type="caution">
    <text evidence="3">The sequence shown here is derived from an EMBL/GenBank/DDBJ whole genome shotgun (WGS) entry which is preliminary data.</text>
</comment>
<dbReference type="SUPFAM" id="SSF56112">
    <property type="entry name" value="Protein kinase-like (PK-like)"/>
    <property type="match status" value="1"/>
</dbReference>
<dbReference type="Proteomes" id="UP000324800">
    <property type="component" value="Unassembled WGS sequence"/>
</dbReference>
<dbReference type="InterPro" id="IPR008271">
    <property type="entry name" value="Ser/Thr_kinase_AS"/>
</dbReference>
<dbReference type="EMBL" id="SNRW01018038">
    <property type="protein sequence ID" value="KAA6367726.1"/>
    <property type="molecule type" value="Genomic_DNA"/>
</dbReference>
<feature type="domain" description="Protein kinase" evidence="2">
    <location>
        <begin position="1"/>
        <end position="155"/>
    </location>
</feature>
<sequence>MMQIIEGVVGVHNEGLIHRDIKLENILLHSPPGSGRVHVKISDFGFAKILGQSDSNQLKGSRPFLAPELFKDEIKQTQKIDIYALGITFYLMITHRYPLNKPSFQEQRRKISQMTCFCRPSEIKDDLLWDLLSKMLEFDPEKRITAEMALHHPFFSGPQAIADFSPEQINLVQQAKQANSIGDESITEYDMDPYFTVTEFEIKKFILEDIQQFASTQSSSSEVYPSTQSSSSQIYPNKE</sequence>
<dbReference type="Gene3D" id="1.10.510.10">
    <property type="entry name" value="Transferase(Phosphotransferase) domain 1"/>
    <property type="match status" value="1"/>
</dbReference>